<evidence type="ECO:0000313" key="4">
    <source>
        <dbReference type="Ensembl" id="ENSGGOP00000048079.1"/>
    </source>
</evidence>
<dbReference type="Bgee" id="ENSGGOG00000010848">
    <property type="expression patterns" value="Expressed in liver and 6 other cell types or tissues"/>
</dbReference>
<dbReference type="Proteomes" id="UP000001519">
    <property type="component" value="Chromosome 12"/>
</dbReference>
<feature type="region of interest" description="Disordered" evidence="2">
    <location>
        <begin position="230"/>
        <end position="292"/>
    </location>
</feature>
<evidence type="ECO:0000313" key="5">
    <source>
        <dbReference type="Proteomes" id="UP000001519"/>
    </source>
</evidence>
<accession>A0A2I2ZM34</accession>
<sequence length="292" mass="30758">MGLEEIAPCTSKRKTQCRCQPGMFCAAWALECTHCELLSDCPPGTEAELKDEVGKGNNHCVPCKAGHFQNTSSPSARCQPHTRCENQGLVEAAPGTAQSDTTCKNPSEPLPPEMSGSLLKRRPQGEGPNPVAGSWEPPKAHPYFPDLVQPLLPISGDVSPVSTGLPAAPVLEAGVPQQQSPLDLTREPQLEPGEQSQVAHGTNGIHVTGGSMTITGNIYIYNGPVLGGPPGPGDLPATPEPPYPIPEEGDPGPPGLSTPHQEDGKAWHLAETEHCGATPSNRGPRNQFITHD</sequence>
<dbReference type="GO" id="GO:0006955">
    <property type="term" value="P:immune response"/>
    <property type="evidence" value="ECO:0007669"/>
    <property type="project" value="InterPro"/>
</dbReference>
<keyword evidence="5" id="KW-1185">Reference proteome</keyword>
<dbReference type="AlphaFoldDB" id="A0A2I2ZM34"/>
<name>A0A2I2ZM34_GORGO</name>
<reference evidence="4" key="3">
    <citation type="submission" date="2025-08" db="UniProtKB">
        <authorList>
            <consortium name="Ensembl"/>
        </authorList>
    </citation>
    <scope>IDENTIFICATION</scope>
</reference>
<evidence type="ECO:0000259" key="3">
    <source>
        <dbReference type="PROSITE" id="PS50050"/>
    </source>
</evidence>
<feature type="domain" description="TNFR-Cys" evidence="3">
    <location>
        <begin position="62"/>
        <end position="103"/>
    </location>
</feature>
<dbReference type="PROSITE" id="PS50050">
    <property type="entry name" value="TNFR_NGFR_2"/>
    <property type="match status" value="1"/>
</dbReference>
<feature type="compositionally biased region" description="Basic and acidic residues" evidence="2">
    <location>
        <begin position="260"/>
        <end position="274"/>
    </location>
</feature>
<evidence type="ECO:0000256" key="1">
    <source>
        <dbReference type="PROSITE-ProRule" id="PRU00206"/>
    </source>
</evidence>
<dbReference type="SUPFAM" id="SSF57586">
    <property type="entry name" value="TNF receptor-like"/>
    <property type="match status" value="1"/>
</dbReference>
<feature type="compositionally biased region" description="Polar residues" evidence="2">
    <location>
        <begin position="278"/>
        <end position="292"/>
    </location>
</feature>
<feature type="region of interest" description="Disordered" evidence="2">
    <location>
        <begin position="93"/>
        <end position="138"/>
    </location>
</feature>
<reference evidence="4" key="4">
    <citation type="submission" date="2025-09" db="UniProtKB">
        <authorList>
            <consortium name="Ensembl"/>
        </authorList>
    </citation>
    <scope>IDENTIFICATION</scope>
</reference>
<feature type="compositionally biased region" description="Pro residues" evidence="2">
    <location>
        <begin position="230"/>
        <end position="256"/>
    </location>
</feature>
<dbReference type="SUPFAM" id="SSF57184">
    <property type="entry name" value="Growth factor receptor domain"/>
    <property type="match status" value="1"/>
</dbReference>
<proteinExistence type="predicted"/>
<dbReference type="SMART" id="SM00208">
    <property type="entry name" value="TNFR"/>
    <property type="match status" value="2"/>
</dbReference>
<reference evidence="5" key="1">
    <citation type="submission" date="2011-05" db="EMBL/GenBank/DDBJ databases">
        <title>Insights into the evolution of the great apes provided by the gorilla genome.</title>
        <authorList>
            <person name="Scally A."/>
        </authorList>
    </citation>
    <scope>NUCLEOTIDE SEQUENCE [LARGE SCALE GENOMIC DNA]</scope>
</reference>
<protein>
    <submittedName>
        <fullName evidence="4">Lymphotoxin beta receptor</fullName>
    </submittedName>
</protein>
<dbReference type="InterPro" id="IPR009030">
    <property type="entry name" value="Growth_fac_rcpt_cys_sf"/>
</dbReference>
<dbReference type="FunFam" id="2.10.50.10:FF:000035">
    <property type="entry name" value="Tumor necrosis factor receptor superfamily member 3"/>
    <property type="match status" value="1"/>
</dbReference>
<dbReference type="GO" id="GO:0048534">
    <property type="term" value="P:hematopoietic or lymphoid organ development"/>
    <property type="evidence" value="ECO:0007669"/>
    <property type="project" value="InterPro"/>
</dbReference>
<dbReference type="Ensembl" id="ENSGGOT00000051770.1">
    <property type="protein sequence ID" value="ENSGGOP00000048079.1"/>
    <property type="gene ID" value="ENSGGOG00000010848.3"/>
</dbReference>
<evidence type="ECO:0000256" key="2">
    <source>
        <dbReference type="SAM" id="MobiDB-lite"/>
    </source>
</evidence>
<reference evidence="4 5" key="2">
    <citation type="journal article" date="2012" name="Nature">
        <title>Insights into hominid evolution from the gorilla genome sequence.</title>
        <authorList>
            <person name="Scally A."/>
            <person name="Dutheil J.Y."/>
            <person name="Hillier L.W."/>
            <person name="Jordan G.E."/>
            <person name="Goodhead I."/>
            <person name="Herrero J."/>
            <person name="Hobolth A."/>
            <person name="Lappalainen T."/>
            <person name="Mailund T."/>
            <person name="Marques-Bonet T."/>
            <person name="McCarthy S."/>
            <person name="Montgomery S.H."/>
            <person name="Schwalie P.C."/>
            <person name="Tang Y.A."/>
            <person name="Ward M.C."/>
            <person name="Xue Y."/>
            <person name="Yngvadottir B."/>
            <person name="Alkan C."/>
            <person name="Andersen L.N."/>
            <person name="Ayub Q."/>
            <person name="Ball E.V."/>
            <person name="Beal K."/>
            <person name="Bradley B.J."/>
            <person name="Chen Y."/>
            <person name="Clee C.M."/>
            <person name="Fitzgerald S."/>
            <person name="Graves T.A."/>
            <person name="Gu Y."/>
            <person name="Heath P."/>
            <person name="Heger A."/>
            <person name="Karakoc E."/>
            <person name="Kolb-Kokocinski A."/>
            <person name="Laird G.K."/>
            <person name="Lunter G."/>
            <person name="Meader S."/>
            <person name="Mort M."/>
            <person name="Mullikin J.C."/>
            <person name="Munch K."/>
            <person name="O'Connor T.D."/>
            <person name="Phillips A.D."/>
            <person name="Prado-Martinez J."/>
            <person name="Rogers A.S."/>
            <person name="Sajjadian S."/>
            <person name="Schmidt D."/>
            <person name="Shaw K."/>
            <person name="Simpson J.T."/>
            <person name="Stenson P.D."/>
            <person name="Turner D.J."/>
            <person name="Vigilant L."/>
            <person name="Vilella A.J."/>
            <person name="Whitener W."/>
            <person name="Zhu B."/>
            <person name="Cooper D.N."/>
            <person name="de Jong P."/>
            <person name="Dermitzakis E.T."/>
            <person name="Eichler E.E."/>
            <person name="Flicek P."/>
            <person name="Goldman N."/>
            <person name="Mundy N.I."/>
            <person name="Ning Z."/>
            <person name="Odom D.T."/>
            <person name="Ponting C.P."/>
            <person name="Quail M.A."/>
            <person name="Ryder O.A."/>
            <person name="Searle S.M."/>
            <person name="Warren W.C."/>
            <person name="Wilson R.K."/>
            <person name="Schierup M.H."/>
            <person name="Rogers J."/>
            <person name="Tyler-Smith C."/>
            <person name="Durbin R."/>
        </authorList>
    </citation>
    <scope>NUCLEOTIDE SEQUENCE [LARGE SCALE GENOMIC DNA]</scope>
</reference>
<dbReference type="PRINTS" id="PR01920">
    <property type="entry name" value="TNFACTORR3"/>
</dbReference>
<feature type="compositionally biased region" description="Polar residues" evidence="2">
    <location>
        <begin position="96"/>
        <end position="105"/>
    </location>
</feature>
<feature type="disulfide bond" evidence="1">
    <location>
        <begin position="63"/>
        <end position="78"/>
    </location>
</feature>
<keyword evidence="1" id="KW-1015">Disulfide bond</keyword>
<comment type="caution">
    <text evidence="1">Lacks conserved residue(s) required for the propagation of feature annotation.</text>
</comment>
<gene>
    <name evidence="4" type="primary">LTBR</name>
</gene>
<dbReference type="Pfam" id="PF00020">
    <property type="entry name" value="TNFR_c6"/>
    <property type="match status" value="1"/>
</dbReference>
<dbReference type="EMBL" id="CABD030082539">
    <property type="status" value="NOT_ANNOTATED_CDS"/>
    <property type="molecule type" value="Genomic_DNA"/>
</dbReference>
<dbReference type="GeneTree" id="ENSGT00940000162178"/>
<dbReference type="InterPro" id="IPR001368">
    <property type="entry name" value="TNFR/NGFR_Cys_rich_reg"/>
</dbReference>
<dbReference type="PANTHER" id="PTHR47607:SF1">
    <property type="entry name" value="TUMOR NECROSIS FACTOR RECEPTOR SUPERFAMILY MEMBER 3"/>
    <property type="match status" value="1"/>
</dbReference>
<dbReference type="PANTHER" id="PTHR47607">
    <property type="entry name" value="TUMOR NECROSIS FACTOR RECEPTOR SUBFAMILY MEMBER 3"/>
    <property type="match status" value="1"/>
</dbReference>
<feature type="repeat" description="TNFR-Cys" evidence="1">
    <location>
        <begin position="62"/>
        <end position="103"/>
    </location>
</feature>
<dbReference type="GO" id="GO:0043123">
    <property type="term" value="P:positive regulation of canonical NF-kappaB signal transduction"/>
    <property type="evidence" value="ECO:0007669"/>
    <property type="project" value="InterPro"/>
</dbReference>
<dbReference type="Gene3D" id="2.10.50.10">
    <property type="entry name" value="Tumor Necrosis Factor Receptor, subunit A, domain 2"/>
    <property type="match status" value="2"/>
</dbReference>
<organism evidence="4 5">
    <name type="scientific">Gorilla gorilla gorilla</name>
    <name type="common">Western lowland gorilla</name>
    <dbReference type="NCBI Taxonomy" id="9595"/>
    <lineage>
        <taxon>Eukaryota</taxon>
        <taxon>Metazoa</taxon>
        <taxon>Chordata</taxon>
        <taxon>Craniata</taxon>
        <taxon>Vertebrata</taxon>
        <taxon>Euteleostomi</taxon>
        <taxon>Mammalia</taxon>
        <taxon>Eutheria</taxon>
        <taxon>Euarchontoglires</taxon>
        <taxon>Primates</taxon>
        <taxon>Haplorrhini</taxon>
        <taxon>Catarrhini</taxon>
        <taxon>Hominidae</taxon>
        <taxon>Gorilla</taxon>
    </lineage>
</organism>
<dbReference type="InterPro" id="IPR017349">
    <property type="entry name" value="TNFR_3_LTBR"/>
</dbReference>